<dbReference type="EMBL" id="CP002656">
    <property type="protein sequence ID" value="AEB95222.1"/>
    <property type="molecule type" value="Genomic_DNA"/>
</dbReference>
<keyword evidence="2" id="KW-1185">Reference proteome</keyword>
<dbReference type="HOGENOM" id="CLU_3282831_0_0_2"/>
<protein>
    <submittedName>
        <fullName evidence="1">Uncharacterized protein</fullName>
    </submittedName>
</protein>
<reference evidence="1 2" key="1">
    <citation type="journal article" date="2011" name="J. Bacteriol.">
        <title>Complete genome sequence of Metallosphaera cuprina, a metal sulfide-oxidizing archaeon from a hot spring.</title>
        <authorList>
            <person name="Liu L.J."/>
            <person name="You X.Y."/>
            <person name="Zheng H."/>
            <person name="Wang S."/>
            <person name="Jiang C.Y."/>
            <person name="Liu S.J."/>
        </authorList>
    </citation>
    <scope>NUCLEOTIDE SEQUENCE [LARGE SCALE GENOMIC DNA]</scope>
    <source>
        <strain evidence="1 2">Ar-4</strain>
    </source>
</reference>
<evidence type="ECO:0000313" key="2">
    <source>
        <dbReference type="Proteomes" id="UP000007812"/>
    </source>
</evidence>
<name>F4G324_METCR</name>
<dbReference type="KEGG" id="mcn:Mcup_1117"/>
<dbReference type="PATRIC" id="fig|1006006.8.peg.1110"/>
<dbReference type="AlphaFoldDB" id="F4G324"/>
<accession>F4G324</accession>
<proteinExistence type="predicted"/>
<sequence>MELKVVEMGYDTTWYHNFVESFMELKVGKLVYITFNEIDE</sequence>
<organism evidence="1 2">
    <name type="scientific">Metallosphaera cuprina (strain Ar-4)</name>
    <dbReference type="NCBI Taxonomy" id="1006006"/>
    <lineage>
        <taxon>Archaea</taxon>
        <taxon>Thermoproteota</taxon>
        <taxon>Thermoprotei</taxon>
        <taxon>Sulfolobales</taxon>
        <taxon>Sulfolobaceae</taxon>
        <taxon>Metallosphaera</taxon>
    </lineage>
</organism>
<evidence type="ECO:0000313" key="1">
    <source>
        <dbReference type="EMBL" id="AEB95222.1"/>
    </source>
</evidence>
<dbReference type="Proteomes" id="UP000007812">
    <property type="component" value="Chromosome"/>
</dbReference>
<gene>
    <name evidence="1" type="ordered locus">Mcup_1117</name>
</gene>